<sequence length="131" mass="14578">MSCATKKESASSEVKSSFEEIVYDAHTRGRINAITVTKASLVHKTQNDSQTVKLSPEELSKLNKEVALIDLDKISSLKSPTNQRLFDGAMHTTITIKFEGKEYVSSQFDHDNPPSELMSLSNYLLKLAESK</sequence>
<dbReference type="EMBL" id="JBHTJR010000051">
    <property type="protein sequence ID" value="MFD0993828.1"/>
    <property type="molecule type" value="Genomic_DNA"/>
</dbReference>
<protein>
    <recommendedName>
        <fullName evidence="3">Lipoprotein</fullName>
    </recommendedName>
</protein>
<dbReference type="Proteomes" id="UP001597062">
    <property type="component" value="Unassembled WGS sequence"/>
</dbReference>
<name>A0ABW3JW15_9FLAO</name>
<evidence type="ECO:0008006" key="3">
    <source>
        <dbReference type="Google" id="ProtNLM"/>
    </source>
</evidence>
<accession>A0ABW3JW15</accession>
<evidence type="ECO:0000313" key="2">
    <source>
        <dbReference type="Proteomes" id="UP001597062"/>
    </source>
</evidence>
<keyword evidence="2" id="KW-1185">Reference proteome</keyword>
<organism evidence="1 2">
    <name type="scientific">Tenacibaculum geojense</name>
    <dbReference type="NCBI Taxonomy" id="915352"/>
    <lineage>
        <taxon>Bacteria</taxon>
        <taxon>Pseudomonadati</taxon>
        <taxon>Bacteroidota</taxon>
        <taxon>Flavobacteriia</taxon>
        <taxon>Flavobacteriales</taxon>
        <taxon>Flavobacteriaceae</taxon>
        <taxon>Tenacibaculum</taxon>
    </lineage>
</organism>
<gene>
    <name evidence="1" type="ORF">ACFQ1U_11475</name>
</gene>
<comment type="caution">
    <text evidence="1">The sequence shown here is derived from an EMBL/GenBank/DDBJ whole genome shotgun (WGS) entry which is preliminary data.</text>
</comment>
<reference evidence="2" key="1">
    <citation type="journal article" date="2019" name="Int. J. Syst. Evol. Microbiol.">
        <title>The Global Catalogue of Microorganisms (GCM) 10K type strain sequencing project: providing services to taxonomists for standard genome sequencing and annotation.</title>
        <authorList>
            <consortium name="The Broad Institute Genomics Platform"/>
            <consortium name="The Broad Institute Genome Sequencing Center for Infectious Disease"/>
            <person name="Wu L."/>
            <person name="Ma J."/>
        </authorList>
    </citation>
    <scope>NUCLEOTIDE SEQUENCE [LARGE SCALE GENOMIC DNA]</scope>
    <source>
        <strain evidence="2">CCUG 60527</strain>
    </source>
</reference>
<proteinExistence type="predicted"/>
<evidence type="ECO:0000313" key="1">
    <source>
        <dbReference type="EMBL" id="MFD0993828.1"/>
    </source>
</evidence>
<dbReference type="RefSeq" id="WP_386108484.1">
    <property type="nucleotide sequence ID" value="NZ_JBHTJR010000051.1"/>
</dbReference>